<evidence type="ECO:0000313" key="3">
    <source>
        <dbReference type="EMBL" id="EMM96129.1"/>
    </source>
</evidence>
<dbReference type="InterPro" id="IPR051544">
    <property type="entry name" value="TPS_OM_transporter"/>
</dbReference>
<evidence type="ECO:0000256" key="1">
    <source>
        <dbReference type="SAM" id="Phobius"/>
    </source>
</evidence>
<feature type="domain" description="DUF5982" evidence="2">
    <location>
        <begin position="68"/>
        <end position="120"/>
    </location>
</feature>
<protein>
    <recommendedName>
        <fullName evidence="2">DUF5982 domain-containing protein</fullName>
    </recommendedName>
</protein>
<dbReference type="GO" id="GO:0046819">
    <property type="term" value="P:protein secretion by the type V secretion system"/>
    <property type="evidence" value="ECO:0007669"/>
    <property type="project" value="TreeGrafter"/>
</dbReference>
<dbReference type="EMBL" id="AFMF02000024">
    <property type="protein sequence ID" value="EMM96129.1"/>
    <property type="molecule type" value="Genomic_DNA"/>
</dbReference>
<dbReference type="Proteomes" id="UP000012089">
    <property type="component" value="Unassembled WGS sequence"/>
</dbReference>
<dbReference type="AlphaFoldDB" id="M6HMG0"/>
<dbReference type="PANTHER" id="PTHR34597">
    <property type="entry name" value="SLR1661 PROTEIN"/>
    <property type="match status" value="1"/>
</dbReference>
<evidence type="ECO:0000259" key="2">
    <source>
        <dbReference type="Pfam" id="PF19412"/>
    </source>
</evidence>
<organism evidence="3 4">
    <name type="scientific">Leptospira interrogans serovar Zanoni str. LT2156</name>
    <dbReference type="NCBI Taxonomy" id="1001601"/>
    <lineage>
        <taxon>Bacteria</taxon>
        <taxon>Pseudomonadati</taxon>
        <taxon>Spirochaetota</taxon>
        <taxon>Spirochaetia</taxon>
        <taxon>Leptospirales</taxon>
        <taxon>Leptospiraceae</taxon>
        <taxon>Leptospira</taxon>
    </lineage>
</organism>
<gene>
    <name evidence="3" type="ORF">LEP1GSC158_2391</name>
</gene>
<comment type="caution">
    <text evidence="3">The sequence shown here is derived from an EMBL/GenBank/DDBJ whole genome shotgun (WGS) entry which is preliminary data.</text>
</comment>
<dbReference type="GO" id="GO:0008320">
    <property type="term" value="F:protein transmembrane transporter activity"/>
    <property type="evidence" value="ECO:0007669"/>
    <property type="project" value="TreeGrafter"/>
</dbReference>
<reference evidence="3 4" key="1">
    <citation type="submission" date="2013-01" db="EMBL/GenBank/DDBJ databases">
        <authorList>
            <person name="Harkins D.M."/>
            <person name="Durkin A.S."/>
            <person name="Brinkac L.M."/>
            <person name="Haft D.H."/>
            <person name="Selengut J.D."/>
            <person name="Sanka R."/>
            <person name="DePew J."/>
            <person name="Purushe J."/>
            <person name="Tulsiani S.M."/>
            <person name="Graham G.C."/>
            <person name="Burns M.-A."/>
            <person name="Dohnt M.F."/>
            <person name="Smythe L.D."/>
            <person name="McKay D.B."/>
            <person name="Craig S.B."/>
            <person name="Vinetz J.M."/>
            <person name="Sutton G.G."/>
            <person name="Nierman W.C."/>
            <person name="Fouts D.E."/>
        </authorList>
    </citation>
    <scope>NUCLEOTIDE SEQUENCE [LARGE SCALE GENOMIC DNA]</scope>
    <source>
        <strain evidence="3 4">LT2156</strain>
    </source>
</reference>
<proteinExistence type="predicted"/>
<dbReference type="PANTHER" id="PTHR34597:SF3">
    <property type="entry name" value="OUTER MEMBRANE TRANSPORTER CDIB"/>
    <property type="match status" value="1"/>
</dbReference>
<dbReference type="InterPro" id="IPR046024">
    <property type="entry name" value="DUF5982"/>
</dbReference>
<dbReference type="Pfam" id="PF19412">
    <property type="entry name" value="DUF5982"/>
    <property type="match status" value="1"/>
</dbReference>
<feature type="transmembrane region" description="Helical" evidence="1">
    <location>
        <begin position="29"/>
        <end position="48"/>
    </location>
</feature>
<evidence type="ECO:0000313" key="4">
    <source>
        <dbReference type="Proteomes" id="UP000012089"/>
    </source>
</evidence>
<name>M6HMG0_LEPIR</name>
<sequence length="156" mass="18249">MKNDNQILKLQRSSIPIFCKIRKWNLKNFYKSFFTIFVIPGCIFISSLKISAQENFTGCDKPEARKDLPFSIDRVKQMCKKDLDNKKEGWYPTGLPLINSDPNEGIGYGVRVYGYNNGKKMIRFLNILRIDFVFLHNILIRQKMLNITNSVWTCPM</sequence>
<keyword evidence="1" id="KW-1133">Transmembrane helix</keyword>
<keyword evidence="1" id="KW-0472">Membrane</keyword>
<dbReference type="GO" id="GO:0098046">
    <property type="term" value="C:type V protein secretion system complex"/>
    <property type="evidence" value="ECO:0007669"/>
    <property type="project" value="TreeGrafter"/>
</dbReference>
<accession>M6HMG0</accession>
<keyword evidence="1" id="KW-0812">Transmembrane</keyword>